<organism evidence="1 2">
    <name type="scientific">Paenibacillus solisilvae</name>
    <dbReference type="NCBI Taxonomy" id="2486751"/>
    <lineage>
        <taxon>Bacteria</taxon>
        <taxon>Bacillati</taxon>
        <taxon>Bacillota</taxon>
        <taxon>Bacilli</taxon>
        <taxon>Bacillales</taxon>
        <taxon>Paenibacillaceae</taxon>
        <taxon>Paenibacillus</taxon>
    </lineage>
</organism>
<protein>
    <submittedName>
        <fullName evidence="1">Uncharacterized protein</fullName>
    </submittedName>
</protein>
<gene>
    <name evidence="1" type="ORF">ACFPYJ_11970</name>
</gene>
<comment type="caution">
    <text evidence="1">The sequence shown here is derived from an EMBL/GenBank/DDBJ whole genome shotgun (WGS) entry which is preliminary data.</text>
</comment>
<proteinExistence type="predicted"/>
<keyword evidence="2" id="KW-1185">Reference proteome</keyword>
<evidence type="ECO:0000313" key="1">
    <source>
        <dbReference type="EMBL" id="MFC5649826.1"/>
    </source>
</evidence>
<sequence length="83" mass="9414">MKITSKPDPQTVKQEKLLVIKDSYAHCVIPFLTLHVPEIDVIDIRYYNGSISSYMAENGITNVLFLFNTATFIDNSAIMKLSF</sequence>
<accession>A0ABW0VZA5</accession>
<dbReference type="EMBL" id="JBHSOW010000042">
    <property type="protein sequence ID" value="MFC5649826.1"/>
    <property type="molecule type" value="Genomic_DNA"/>
</dbReference>
<dbReference type="RefSeq" id="WP_379188375.1">
    <property type="nucleotide sequence ID" value="NZ_JBHSOW010000042.1"/>
</dbReference>
<name>A0ABW0VZA5_9BACL</name>
<reference evidence="2" key="1">
    <citation type="journal article" date="2019" name="Int. J. Syst. Evol. Microbiol.">
        <title>The Global Catalogue of Microorganisms (GCM) 10K type strain sequencing project: providing services to taxonomists for standard genome sequencing and annotation.</title>
        <authorList>
            <consortium name="The Broad Institute Genomics Platform"/>
            <consortium name="The Broad Institute Genome Sequencing Center for Infectious Disease"/>
            <person name="Wu L."/>
            <person name="Ma J."/>
        </authorList>
    </citation>
    <scope>NUCLEOTIDE SEQUENCE [LARGE SCALE GENOMIC DNA]</scope>
    <source>
        <strain evidence="2">CGMCC 1.3240</strain>
    </source>
</reference>
<evidence type="ECO:0000313" key="2">
    <source>
        <dbReference type="Proteomes" id="UP001596047"/>
    </source>
</evidence>
<dbReference type="Proteomes" id="UP001596047">
    <property type="component" value="Unassembled WGS sequence"/>
</dbReference>